<keyword evidence="2" id="KW-1185">Reference proteome</keyword>
<dbReference type="EMBL" id="JAQFWP010000051">
    <property type="protein sequence ID" value="MDA2807309.1"/>
    <property type="molecule type" value="Genomic_DNA"/>
</dbReference>
<evidence type="ECO:0000313" key="2">
    <source>
        <dbReference type="Proteomes" id="UP001165685"/>
    </source>
</evidence>
<organism evidence="1 2">
    <name type="scientific">Nocardiopsis suaedae</name>
    <dbReference type="NCBI Taxonomy" id="3018444"/>
    <lineage>
        <taxon>Bacteria</taxon>
        <taxon>Bacillati</taxon>
        <taxon>Actinomycetota</taxon>
        <taxon>Actinomycetes</taxon>
        <taxon>Streptosporangiales</taxon>
        <taxon>Nocardiopsidaceae</taxon>
        <taxon>Nocardiopsis</taxon>
    </lineage>
</organism>
<protein>
    <submittedName>
        <fullName evidence="1">Uncharacterized protein</fullName>
    </submittedName>
</protein>
<evidence type="ECO:0000313" key="1">
    <source>
        <dbReference type="EMBL" id="MDA2807309.1"/>
    </source>
</evidence>
<comment type="caution">
    <text evidence="1">The sequence shown here is derived from an EMBL/GenBank/DDBJ whole genome shotgun (WGS) entry which is preliminary data.</text>
</comment>
<accession>A0ABT4TRH6</accession>
<dbReference type="RefSeq" id="WP_270679938.1">
    <property type="nucleotide sequence ID" value="NZ_JAQFWP010000051.1"/>
</dbReference>
<dbReference type="Proteomes" id="UP001165685">
    <property type="component" value="Unassembled WGS sequence"/>
</dbReference>
<sequence>MERLGLRIRGRLRAVGARGAAWAHRRAEAEERHRYEVMRGRLDAALHRLGSLLERGRPWTPGDLHAHGDLVEEHREWSWQARSATRSEELVDVYQRVLAAQRKAAKWV</sequence>
<name>A0ABT4TRH6_9ACTN</name>
<gene>
    <name evidence="1" type="ORF">O4U47_22575</name>
</gene>
<reference evidence="1" key="1">
    <citation type="submission" date="2023-01" db="EMBL/GenBank/DDBJ databases">
        <title>Draft genome sequence of Nocardiopsis sp. LSu2-4 isolated from halophytes.</title>
        <authorList>
            <person name="Duangmal K."/>
            <person name="Chantavorakit T."/>
        </authorList>
    </citation>
    <scope>NUCLEOTIDE SEQUENCE</scope>
    <source>
        <strain evidence="1">LSu2-4</strain>
    </source>
</reference>
<proteinExistence type="predicted"/>